<dbReference type="InterPro" id="IPR036259">
    <property type="entry name" value="MFS_trans_sf"/>
</dbReference>
<dbReference type="CDD" id="cd17341">
    <property type="entry name" value="MFS_NRT2_like"/>
    <property type="match status" value="1"/>
</dbReference>
<feature type="transmembrane region" description="Helical" evidence="8">
    <location>
        <begin position="208"/>
        <end position="234"/>
    </location>
</feature>
<dbReference type="Proteomes" id="UP000256869">
    <property type="component" value="Unassembled WGS sequence"/>
</dbReference>
<evidence type="ECO:0000256" key="4">
    <source>
        <dbReference type="ARBA" id="ARBA00022692"/>
    </source>
</evidence>
<comment type="similarity">
    <text evidence="2">Belongs to the major facilitator superfamily. Nitrate/nitrite porter (TC 2.A.1.8) family.</text>
</comment>
<keyword evidence="7 8" id="KW-0472">Membrane</keyword>
<feature type="transmembrane region" description="Helical" evidence="8">
    <location>
        <begin position="12"/>
        <end position="39"/>
    </location>
</feature>
<evidence type="ECO:0000256" key="3">
    <source>
        <dbReference type="ARBA" id="ARBA00022448"/>
    </source>
</evidence>
<keyword evidence="6" id="KW-0534">Nitrate assimilation</keyword>
<evidence type="ECO:0000256" key="5">
    <source>
        <dbReference type="ARBA" id="ARBA00022989"/>
    </source>
</evidence>
<evidence type="ECO:0000256" key="2">
    <source>
        <dbReference type="ARBA" id="ARBA00008432"/>
    </source>
</evidence>
<feature type="transmembrane region" description="Helical" evidence="8">
    <location>
        <begin position="103"/>
        <end position="125"/>
    </location>
</feature>
<evidence type="ECO:0000313" key="11">
    <source>
        <dbReference type="Proteomes" id="UP000256869"/>
    </source>
</evidence>
<evidence type="ECO:0000256" key="7">
    <source>
        <dbReference type="ARBA" id="ARBA00023136"/>
    </source>
</evidence>
<dbReference type="Gene3D" id="1.20.1250.20">
    <property type="entry name" value="MFS general substrate transporter like domains"/>
    <property type="match status" value="1"/>
</dbReference>
<name>A0A3D9IBT4_9BACL</name>
<evidence type="ECO:0000313" key="10">
    <source>
        <dbReference type="EMBL" id="RED59228.1"/>
    </source>
</evidence>
<dbReference type="PANTHER" id="PTHR23515">
    <property type="entry name" value="HIGH-AFFINITY NITRATE TRANSPORTER 2.3"/>
    <property type="match status" value="1"/>
</dbReference>
<dbReference type="PROSITE" id="PS50850">
    <property type="entry name" value="MFS"/>
    <property type="match status" value="1"/>
</dbReference>
<dbReference type="OrthoDB" id="9773404at2"/>
<comment type="subcellular location">
    <subcellularLocation>
        <location evidence="1">Cell membrane</location>
        <topology evidence="1">Multi-pass membrane protein</topology>
    </subcellularLocation>
</comment>
<keyword evidence="4 8" id="KW-0812">Transmembrane</keyword>
<evidence type="ECO:0000256" key="1">
    <source>
        <dbReference type="ARBA" id="ARBA00004651"/>
    </source>
</evidence>
<evidence type="ECO:0000259" key="9">
    <source>
        <dbReference type="PROSITE" id="PS50850"/>
    </source>
</evidence>
<protein>
    <submittedName>
        <fullName evidence="10">NNP family nitrate/nitrite transporter-like MFS transporter</fullName>
    </submittedName>
</protein>
<keyword evidence="3" id="KW-0813">Transport</keyword>
<dbReference type="InterPro" id="IPR011701">
    <property type="entry name" value="MFS"/>
</dbReference>
<feature type="transmembrane region" description="Helical" evidence="8">
    <location>
        <begin position="254"/>
        <end position="272"/>
    </location>
</feature>
<keyword evidence="5 8" id="KW-1133">Transmembrane helix</keyword>
<accession>A0A3D9IBT4</accession>
<feature type="transmembrane region" description="Helical" evidence="8">
    <location>
        <begin position="339"/>
        <end position="361"/>
    </location>
</feature>
<feature type="transmembrane region" description="Helical" evidence="8">
    <location>
        <begin position="80"/>
        <end position="97"/>
    </location>
</feature>
<dbReference type="GO" id="GO:0042128">
    <property type="term" value="P:nitrate assimilation"/>
    <property type="evidence" value="ECO:0007669"/>
    <property type="project" value="UniProtKB-KW"/>
</dbReference>
<dbReference type="InterPro" id="IPR020846">
    <property type="entry name" value="MFS_dom"/>
</dbReference>
<dbReference type="SUPFAM" id="SSF103473">
    <property type="entry name" value="MFS general substrate transporter"/>
    <property type="match status" value="1"/>
</dbReference>
<comment type="caution">
    <text evidence="10">The sequence shown here is derived from an EMBL/GenBank/DDBJ whole genome shotgun (WGS) entry which is preliminary data.</text>
</comment>
<dbReference type="AlphaFoldDB" id="A0A3D9IBT4"/>
<feature type="transmembrane region" description="Helical" evidence="8">
    <location>
        <begin position="373"/>
        <end position="393"/>
    </location>
</feature>
<proteinExistence type="inferred from homology"/>
<reference evidence="10 11" key="1">
    <citation type="submission" date="2018-07" db="EMBL/GenBank/DDBJ databases">
        <title>Genomic Encyclopedia of Type Strains, Phase III (KMG-III): the genomes of soil and plant-associated and newly described type strains.</title>
        <authorList>
            <person name="Whitman W."/>
        </authorList>
    </citation>
    <scope>NUCLEOTIDE SEQUENCE [LARGE SCALE GENOMIC DNA]</scope>
    <source>
        <strain evidence="10 11">CECT 8236</strain>
    </source>
</reference>
<feature type="transmembrane region" description="Helical" evidence="8">
    <location>
        <begin position="306"/>
        <end position="327"/>
    </location>
</feature>
<feature type="transmembrane region" description="Helical" evidence="8">
    <location>
        <begin position="137"/>
        <end position="156"/>
    </location>
</feature>
<evidence type="ECO:0000256" key="6">
    <source>
        <dbReference type="ARBA" id="ARBA00023063"/>
    </source>
</evidence>
<feature type="domain" description="Major facilitator superfamily (MFS) profile" evidence="9">
    <location>
        <begin position="13"/>
        <end position="398"/>
    </location>
</feature>
<dbReference type="InterPro" id="IPR044772">
    <property type="entry name" value="NO3_transporter"/>
</dbReference>
<keyword evidence="11" id="KW-1185">Reference proteome</keyword>
<evidence type="ECO:0000256" key="8">
    <source>
        <dbReference type="SAM" id="Phobius"/>
    </source>
</evidence>
<dbReference type="Pfam" id="PF07690">
    <property type="entry name" value="MFS_1"/>
    <property type="match status" value="1"/>
</dbReference>
<dbReference type="GO" id="GO:0015112">
    <property type="term" value="F:nitrate transmembrane transporter activity"/>
    <property type="evidence" value="ECO:0007669"/>
    <property type="project" value="InterPro"/>
</dbReference>
<feature type="transmembrane region" description="Helical" evidence="8">
    <location>
        <begin position="162"/>
        <end position="187"/>
    </location>
</feature>
<sequence length="410" mass="43991">MKAEGFRKSGHFPSLLSAFLYFDVSFMIWVFCGALSLYITKDFGLTDTQKATMVAIPTLGGSFFRIPMGILADRIGCKKAGLIGMSLSLIPLAWGWLGGSSLVQVHTIGFLLGIAGASFAVSLSLASRWYPPQYQGLAMGIAGAGNSGTALATFFGPQLAQYYGWHTVFGIAMIPLVLVLIIYAVLVKDPPNAPAPKSMKDYLSVFKFMDTWWFSVFYAITFGGFVGFASYFSIFFYDVYGDSVNSGGITKIQVGYLVTITVIAGSFFRPVGGWIADKVGGMRFLLMLYGLVSLCAFAIATMPSSFVVMLIYTSFMMAALGMGNGAVFQIVPQRFPKEIGVITGIIGAAGGLGGFLLPKYVLGPLKESSGSHVTGFIVVGCIVFATTLIFYAVTRSWRKSWVTSASGVNL</sequence>
<dbReference type="EMBL" id="QRDY01000007">
    <property type="protein sequence ID" value="RED59228.1"/>
    <property type="molecule type" value="Genomic_DNA"/>
</dbReference>
<organism evidence="10 11">
    <name type="scientific">Cohnella lupini</name>
    <dbReference type="NCBI Taxonomy" id="1294267"/>
    <lineage>
        <taxon>Bacteria</taxon>
        <taxon>Bacillati</taxon>
        <taxon>Bacillota</taxon>
        <taxon>Bacilli</taxon>
        <taxon>Bacillales</taxon>
        <taxon>Paenibacillaceae</taxon>
        <taxon>Cohnella</taxon>
    </lineage>
</organism>
<dbReference type="RefSeq" id="WP_115993283.1">
    <property type="nucleotide sequence ID" value="NZ_QRDY01000007.1"/>
</dbReference>
<feature type="transmembrane region" description="Helical" evidence="8">
    <location>
        <begin position="284"/>
        <end position="300"/>
    </location>
</feature>
<gene>
    <name evidence="10" type="ORF">DFP95_10766</name>
</gene>
<dbReference type="GO" id="GO:0005886">
    <property type="term" value="C:plasma membrane"/>
    <property type="evidence" value="ECO:0007669"/>
    <property type="project" value="UniProtKB-SubCell"/>
</dbReference>